<dbReference type="Gene3D" id="1.10.10.470">
    <property type="entry name" value="Maltooligosyl trehalose synthase, domain 4"/>
    <property type="match status" value="1"/>
</dbReference>
<evidence type="ECO:0000256" key="4">
    <source>
        <dbReference type="ARBA" id="ARBA00020295"/>
    </source>
</evidence>
<feature type="compositionally biased region" description="Low complexity" evidence="11">
    <location>
        <begin position="148"/>
        <end position="170"/>
    </location>
</feature>
<reference evidence="13" key="1">
    <citation type="submission" date="2019-12" db="EMBL/GenBank/DDBJ databases">
        <title>Comparative genomics gives insights into the taxonomy of the Azoarcus-Aromatoleum group and reveals separate origins of nif in the plant-associated Azoarcus and non-plant-associated Aromatoleum sub-groups.</title>
        <authorList>
            <person name="Lafos M."/>
            <person name="Maluk M."/>
            <person name="Batista M."/>
            <person name="Junghare M."/>
            <person name="Carmona M."/>
            <person name="Faoro H."/>
            <person name="Cruz L.M."/>
            <person name="Battistoni F."/>
            <person name="De Souza E."/>
            <person name="Pedrosa F."/>
            <person name="Chen W.-M."/>
            <person name="Poole P.S."/>
            <person name="Dixon R.A."/>
            <person name="James E.K."/>
        </authorList>
    </citation>
    <scope>NUCLEOTIDE SEQUENCE</scope>
    <source>
        <strain evidence="13">U120</strain>
    </source>
</reference>
<dbReference type="Proteomes" id="UP000601990">
    <property type="component" value="Unassembled WGS sequence"/>
</dbReference>
<keyword evidence="13" id="KW-0413">Isomerase</keyword>
<dbReference type="RefSeq" id="WP_169198654.1">
    <property type="nucleotide sequence ID" value="NZ_WTVH02000010.1"/>
</dbReference>
<evidence type="ECO:0000256" key="3">
    <source>
        <dbReference type="ARBA" id="ARBA00012560"/>
    </source>
</evidence>
<evidence type="ECO:0000313" key="13">
    <source>
        <dbReference type="EMBL" id="NMF93377.1"/>
    </source>
</evidence>
<dbReference type="PANTHER" id="PTHR32438">
    <property type="entry name" value="4-ALPHA-GLUCANOTRANSFERASE DPE1, CHLOROPLASTIC/AMYLOPLASTIC"/>
    <property type="match status" value="1"/>
</dbReference>
<sequence length="1802" mass="199818">MEGETASGSGSERGSDADSGTGHDGGEAGTGLDALCVYLGVALEYEDAWGRRTLVPEAKKRDIVAALGYPVAGHAEAQACLADLRAAARRRILPPLLVVQGGTPPLRLAANLPAEFIGRTLPWRIVLEDGGERSGVVVPRAAAADTALPDVASPDIDSPDIDSPVVPDADGSGDDDSRRPALLELPIDVPPGHHRLLLFEAAQPPRELATAALAICPAACFQLPRPAPQCVGDRLWGPAVQVYALRSSRNWGIGDFGDLLRLVDLAADAGAHVVGVNPLHALFPHDPARASPYSPSSREWLNVLYIEIETTRDYGECAAARQRVEEPAFRERLEALRATEFVDYGGVAAAKFEVLEMLYRHFRSVHLERNTQRAGLFRDFQREGGRSLRAHALFDALQERFFRIDPAVWGWTVWPEAYRDIDGPAVEAFALANEERVEFFEYLQWQAEAQLRRVAARAQARGMAIGLYRDLAVGVNEGGSETWMRPKLHALGVHAGAPPDELNPAGQDWGFPPVIPQRLAAERFEPFLAVLRANMRHAGALRIDHVMSLMRLFWLPGDGQREVGAYVAYPMEELLGLLCLESRRHRCVVIGEDLGIVPQEVRDAMARHAVLSYRPLYFEQDWDAGSFRAPRDWPAQAVAAVSTHDLPTLRSYWSGFDLQLRDRLGMYREPGMRDRQFERRDADRRALLAALAAEAVLGERSGERQNEGQGDGLGSDPGLIADDDPRLAVAVHRFIARTPAAIAVVQFEDVLGQLEGVNLPGTSESEYPNWRRKLGADLADLEVDPRWRAVSAAIDAERPCPLRELSGGPPDFHPETATIPRATYRLQFHADFGFAAAEAVLPYLAELGISHVYAAPFLKARPGSRHGYDIIDHQAVNPEIGSEADFDRYCARLAELGLGQVLDVVPNHVGVLGADNEWWQDVLENGEASECADHFDIDWQPPFPELRGKVLLPVLGDQYGLVLEAGELTLGFCAERGEFSVHYFEHRFPVDPCDYPSILTPAASTRGAQSVVAAEQVELETLLAALRHLPPRDVADPALQTERRHNKNLFKQHLAALHERLPAVRARIEERLAAFNGRVGEPASFDALDALLARQAYRLASWRVAADDINYRRFFDINDLAALRMEVESVFEATHAQIFRWLAEGRVSGLRIDHPDGLAEPVAYFERLQARHAAISRELALARGTPPAGPEPALYLVVEKILAEFEPLPGEWPVHGDTGYRFANLCNGLFVDSAQESRFSRIYRAFTGEARNFSEVLHEAKLLIMTHSLPGEVSGLAVLLHDIAQHDRRTRDFTRSRLRGALKEIVAGFPVYRTYIGARGVSDSDRRYIERAVATAAARTRAGDATVLRFVRDVLVSAPTETAAELRLLKLRFVRRFQQFTAPVMAKSMEDTAFYRYNRLVSLNDVGGDPHTFGIAVQDFHAANERVAASHPFGLVGSSTHDSKRSEDVRARIDVLSEMPGAWRLALRRWRKLNERHKRRVNDALAPSCNDEYLLYQTLLGVWPATRPDARSLAELARRVDAYMLKAVREAKRHTSWMNPEPGYEAALSGFVRRLFAGGLDNPFVADFLPFHARVSCFGCYNSLAMTLLKLTAPGVPDIYQGCERWNYRLVDPDNRVPVDFAAARELLHGLQQECPDGADEATRRNALAAMLDALSDGRDDGRIKLYVLWRALAARREFEQTMRFGRYVALETDGPAALHVVAFARVLGDDIVVVVASRLLFTLCRGDAALLRDTTIWQDTFVELPAFSEGRQWRDALCGQDVRPQCAGNRCHLDVARLFGALPLALLVPQRDRAVAVREAE</sequence>
<dbReference type="PANTHER" id="PTHR32438:SF5">
    <property type="entry name" value="4-ALPHA-GLUCANOTRANSFERASE DPE1, CHLOROPLASTIC_AMYLOPLASTIC"/>
    <property type="match status" value="1"/>
</dbReference>
<evidence type="ECO:0000256" key="2">
    <source>
        <dbReference type="ARBA" id="ARBA00005684"/>
    </source>
</evidence>
<dbReference type="Pfam" id="PF02446">
    <property type="entry name" value="Glyco_hydro_77"/>
    <property type="match status" value="1"/>
</dbReference>
<keyword evidence="6 10" id="KW-0808">Transferase</keyword>
<dbReference type="EMBL" id="WTVH01000013">
    <property type="protein sequence ID" value="NMF93377.1"/>
    <property type="molecule type" value="Genomic_DNA"/>
</dbReference>
<evidence type="ECO:0000256" key="7">
    <source>
        <dbReference type="ARBA" id="ARBA00023277"/>
    </source>
</evidence>
<feature type="domain" description="Glycosyl hydrolase family 13 catalytic" evidence="12">
    <location>
        <begin position="817"/>
        <end position="1339"/>
    </location>
</feature>
<dbReference type="InterPro" id="IPR012767">
    <property type="entry name" value="Trehalose_TreY"/>
</dbReference>
<keyword evidence="14" id="KW-1185">Reference proteome</keyword>
<comment type="catalytic activity">
    <reaction evidence="1 10">
        <text>Transfers a segment of a (1-&gt;4)-alpha-D-glucan to a new position in an acceptor, which may be glucose or a (1-&gt;4)-alpha-D-glucan.</text>
        <dbReference type="EC" id="2.4.1.25"/>
    </reaction>
</comment>
<dbReference type="NCBIfam" id="TIGR02401">
    <property type="entry name" value="trehalose_TreY"/>
    <property type="match status" value="1"/>
</dbReference>
<evidence type="ECO:0000259" key="12">
    <source>
        <dbReference type="SMART" id="SM00642"/>
    </source>
</evidence>
<keyword evidence="7 10" id="KW-0119">Carbohydrate metabolism</keyword>
<evidence type="ECO:0000256" key="10">
    <source>
        <dbReference type="RuleBase" id="RU361207"/>
    </source>
</evidence>
<comment type="caution">
    <text evidence="13">The sequence shown here is derived from an EMBL/GenBank/DDBJ whole genome shotgun (WGS) entry which is preliminary data.</text>
</comment>
<comment type="similarity">
    <text evidence="2 10">Belongs to the disproportionating enzyme family.</text>
</comment>
<protein>
    <recommendedName>
        <fullName evidence="4 10">4-alpha-glucanotransferase</fullName>
        <ecNumber evidence="3 10">2.4.1.25</ecNumber>
    </recommendedName>
    <alternativeName>
        <fullName evidence="8 10">Amylomaltase</fullName>
    </alternativeName>
    <alternativeName>
        <fullName evidence="9 10">Disproportionating enzyme</fullName>
    </alternativeName>
</protein>
<dbReference type="SUPFAM" id="SSF51445">
    <property type="entry name" value="(Trans)glycosidases"/>
    <property type="match status" value="2"/>
</dbReference>
<evidence type="ECO:0000256" key="6">
    <source>
        <dbReference type="ARBA" id="ARBA00022679"/>
    </source>
</evidence>
<dbReference type="InterPro" id="IPR006047">
    <property type="entry name" value="GH13_cat_dom"/>
</dbReference>
<keyword evidence="5 10" id="KW-0328">Glycosyltransferase</keyword>
<dbReference type="Gene3D" id="3.20.20.80">
    <property type="entry name" value="Glycosidases"/>
    <property type="match status" value="4"/>
</dbReference>
<feature type="region of interest" description="Disordered" evidence="11">
    <location>
        <begin position="699"/>
        <end position="719"/>
    </location>
</feature>
<dbReference type="NCBIfam" id="TIGR00217">
    <property type="entry name" value="malQ"/>
    <property type="match status" value="1"/>
</dbReference>
<dbReference type="EC" id="2.4.1.25" evidence="3 10"/>
<dbReference type="CDD" id="cd11336">
    <property type="entry name" value="AmyAc_MTSase"/>
    <property type="match status" value="1"/>
</dbReference>
<dbReference type="InterPro" id="IPR017853">
    <property type="entry name" value="GH"/>
</dbReference>
<accession>A0ABX1MZD1</accession>
<dbReference type="InterPro" id="IPR013797">
    <property type="entry name" value="Maltooligo_trehalose_synth_4"/>
</dbReference>
<evidence type="ECO:0000313" key="14">
    <source>
        <dbReference type="Proteomes" id="UP000601990"/>
    </source>
</evidence>
<proteinExistence type="inferred from homology"/>
<dbReference type="GO" id="GO:0047470">
    <property type="term" value="F:(1,4)-alpha-D-glucan 1-alpha-D-glucosylmutase activity"/>
    <property type="evidence" value="ECO:0007669"/>
    <property type="project" value="UniProtKB-EC"/>
</dbReference>
<dbReference type="Pfam" id="PF00128">
    <property type="entry name" value="Alpha-amylase"/>
    <property type="match status" value="1"/>
</dbReference>
<feature type="compositionally biased region" description="Polar residues" evidence="11">
    <location>
        <begin position="1"/>
        <end position="12"/>
    </location>
</feature>
<dbReference type="NCBIfam" id="NF011077">
    <property type="entry name" value="PRK14507.1"/>
    <property type="match status" value="1"/>
</dbReference>
<dbReference type="GO" id="GO:0004134">
    <property type="term" value="F:4-alpha-glucanotransferase activity"/>
    <property type="evidence" value="ECO:0007669"/>
    <property type="project" value="UniProtKB-EC"/>
</dbReference>
<evidence type="ECO:0000256" key="9">
    <source>
        <dbReference type="ARBA" id="ARBA00031501"/>
    </source>
</evidence>
<feature type="region of interest" description="Disordered" evidence="11">
    <location>
        <begin position="148"/>
        <end position="180"/>
    </location>
</feature>
<evidence type="ECO:0000256" key="5">
    <source>
        <dbReference type="ARBA" id="ARBA00022676"/>
    </source>
</evidence>
<dbReference type="SMART" id="SM00642">
    <property type="entry name" value="Aamy"/>
    <property type="match status" value="1"/>
</dbReference>
<evidence type="ECO:0000256" key="11">
    <source>
        <dbReference type="SAM" id="MobiDB-lite"/>
    </source>
</evidence>
<evidence type="ECO:0000256" key="1">
    <source>
        <dbReference type="ARBA" id="ARBA00000439"/>
    </source>
</evidence>
<feature type="region of interest" description="Disordered" evidence="11">
    <location>
        <begin position="1"/>
        <end position="26"/>
    </location>
</feature>
<organism evidence="13 14">
    <name type="scientific">Aromatoleum buckelii</name>
    <dbReference type="NCBI Taxonomy" id="200254"/>
    <lineage>
        <taxon>Bacteria</taxon>
        <taxon>Pseudomonadati</taxon>
        <taxon>Pseudomonadota</taxon>
        <taxon>Betaproteobacteria</taxon>
        <taxon>Rhodocyclales</taxon>
        <taxon>Rhodocyclaceae</taxon>
        <taxon>Aromatoleum</taxon>
    </lineage>
</organism>
<gene>
    <name evidence="13" type="ORF">GO608_08550</name>
</gene>
<evidence type="ECO:0000256" key="8">
    <source>
        <dbReference type="ARBA" id="ARBA00031423"/>
    </source>
</evidence>
<dbReference type="InterPro" id="IPR003385">
    <property type="entry name" value="Glyco_hydro_77"/>
</dbReference>
<name>A0ABX1MZD1_9RHOO</name>